<dbReference type="PANTHER" id="PTHR45436">
    <property type="entry name" value="SENSOR HISTIDINE KINASE YKOH"/>
    <property type="match status" value="1"/>
</dbReference>
<dbReference type="EMBL" id="JBHUII010000011">
    <property type="protein sequence ID" value="MFD2207394.1"/>
    <property type="molecule type" value="Genomic_DNA"/>
</dbReference>
<comment type="caution">
    <text evidence="14">The sequence shown here is derived from an EMBL/GenBank/DDBJ whole genome shotgun (WGS) entry which is preliminary data.</text>
</comment>
<sequence>MKFYSLKNRFHIYTLTITAISWILILAVVMFGMRNLLLSLTEDALESRSELLASALPLSYFEEGNPALEKWLETIRQSPPEFVDTGLDSDSSYQVWYKGKVIASSYISPIMPVPTKEGISLFTDKEQDDVIVWQTYAKKIKGVDAWAVATEDMEFAFDGSLTFIVLAFFFIGENFPLIYLVLPLSFISLFWGINRSLKPLVKISDQFSERAKSNLLPFSVKAVPSEIWPIVESFNYNLEIIHRNQSELELSLESEKRFTANAAHELLTPLAAIKTEAQLRERQTTDPEQKEGLIAISLRVDRATHTVEQLVTLARLDPNTLHEKTKEVDLHKIIQNVSADLGDKIKDKSIDFDINALNINQIHGLPSALTFLCRNLVDNAVRYCQKKGIVRITISQSHTNLTLSVKNTGRPLPDYMKDYIFERFVRGAGEQETGSGLGMSIVKRVADIHKAEIILSDPEDLVGLQVDVIFPIKEKSQE</sequence>
<keyword evidence="4" id="KW-0597">Phosphoprotein</keyword>
<dbReference type="Pfam" id="PF02518">
    <property type="entry name" value="HATPase_c"/>
    <property type="match status" value="1"/>
</dbReference>
<dbReference type="PANTHER" id="PTHR45436:SF14">
    <property type="entry name" value="SENSOR PROTEIN QSEC"/>
    <property type="match status" value="1"/>
</dbReference>
<feature type="transmembrane region" description="Helical" evidence="12">
    <location>
        <begin position="12"/>
        <end position="31"/>
    </location>
</feature>
<comment type="subcellular location">
    <subcellularLocation>
        <location evidence="2">Membrane</location>
        <topology evidence="2">Multi-pass membrane protein</topology>
    </subcellularLocation>
</comment>
<keyword evidence="11" id="KW-0902">Two-component regulatory system</keyword>
<dbReference type="InterPro" id="IPR050428">
    <property type="entry name" value="TCS_sensor_his_kinase"/>
</dbReference>
<keyword evidence="6 12" id="KW-0812">Transmembrane</keyword>
<dbReference type="SUPFAM" id="SSF47384">
    <property type="entry name" value="Homodimeric domain of signal transducing histidine kinase"/>
    <property type="match status" value="1"/>
</dbReference>
<evidence type="ECO:0000256" key="8">
    <source>
        <dbReference type="ARBA" id="ARBA00022777"/>
    </source>
</evidence>
<dbReference type="InterPro" id="IPR036890">
    <property type="entry name" value="HATPase_C_sf"/>
</dbReference>
<evidence type="ECO:0000256" key="3">
    <source>
        <dbReference type="ARBA" id="ARBA00012438"/>
    </source>
</evidence>
<comment type="catalytic activity">
    <reaction evidence="1">
        <text>ATP + protein L-histidine = ADP + protein N-phospho-L-histidine.</text>
        <dbReference type="EC" id="2.7.13.3"/>
    </reaction>
</comment>
<dbReference type="RefSeq" id="WP_380253967.1">
    <property type="nucleotide sequence ID" value="NZ_JBHUII010000011.1"/>
</dbReference>
<evidence type="ECO:0000256" key="10">
    <source>
        <dbReference type="ARBA" id="ARBA00022989"/>
    </source>
</evidence>
<dbReference type="InterPro" id="IPR005467">
    <property type="entry name" value="His_kinase_dom"/>
</dbReference>
<keyword evidence="15" id="KW-1185">Reference proteome</keyword>
<evidence type="ECO:0000256" key="12">
    <source>
        <dbReference type="SAM" id="Phobius"/>
    </source>
</evidence>
<dbReference type="Pfam" id="PF00512">
    <property type="entry name" value="HisKA"/>
    <property type="match status" value="1"/>
</dbReference>
<evidence type="ECO:0000256" key="6">
    <source>
        <dbReference type="ARBA" id="ARBA00022692"/>
    </source>
</evidence>
<proteinExistence type="predicted"/>
<reference evidence="15" key="1">
    <citation type="journal article" date="2019" name="Int. J. Syst. Evol. Microbiol.">
        <title>The Global Catalogue of Microorganisms (GCM) 10K type strain sequencing project: providing services to taxonomists for standard genome sequencing and annotation.</title>
        <authorList>
            <consortium name="The Broad Institute Genomics Platform"/>
            <consortium name="The Broad Institute Genome Sequencing Center for Infectious Disease"/>
            <person name="Wu L."/>
            <person name="Ma J."/>
        </authorList>
    </citation>
    <scope>NUCLEOTIDE SEQUENCE [LARGE SCALE GENOMIC DNA]</scope>
    <source>
        <strain evidence="15">CGMCC 4.7192</strain>
    </source>
</reference>
<dbReference type="SUPFAM" id="SSF55874">
    <property type="entry name" value="ATPase domain of HSP90 chaperone/DNA topoisomerase II/histidine kinase"/>
    <property type="match status" value="1"/>
</dbReference>
<accession>A0ABW5BP30</accession>
<keyword evidence="8" id="KW-0418">Kinase</keyword>
<dbReference type="InterPro" id="IPR036097">
    <property type="entry name" value="HisK_dim/P_sf"/>
</dbReference>
<keyword evidence="7" id="KW-0547">Nucleotide-binding</keyword>
<evidence type="ECO:0000259" key="13">
    <source>
        <dbReference type="PROSITE" id="PS50109"/>
    </source>
</evidence>
<evidence type="ECO:0000256" key="4">
    <source>
        <dbReference type="ARBA" id="ARBA00022553"/>
    </source>
</evidence>
<evidence type="ECO:0000256" key="5">
    <source>
        <dbReference type="ARBA" id="ARBA00022679"/>
    </source>
</evidence>
<dbReference type="EC" id="2.7.13.3" evidence="3"/>
<dbReference type="GO" id="GO:0005524">
    <property type="term" value="F:ATP binding"/>
    <property type="evidence" value="ECO:0007669"/>
    <property type="project" value="UniProtKB-KW"/>
</dbReference>
<dbReference type="SMART" id="SM00387">
    <property type="entry name" value="HATPase_c"/>
    <property type="match status" value="1"/>
</dbReference>
<feature type="transmembrane region" description="Helical" evidence="12">
    <location>
        <begin position="155"/>
        <end position="171"/>
    </location>
</feature>
<keyword evidence="10 12" id="KW-1133">Transmembrane helix</keyword>
<evidence type="ECO:0000256" key="2">
    <source>
        <dbReference type="ARBA" id="ARBA00004141"/>
    </source>
</evidence>
<dbReference type="InterPro" id="IPR003594">
    <property type="entry name" value="HATPase_dom"/>
</dbReference>
<organism evidence="14 15">
    <name type="scientific">Kiloniella antarctica</name>
    <dbReference type="NCBI Taxonomy" id="1550907"/>
    <lineage>
        <taxon>Bacteria</taxon>
        <taxon>Pseudomonadati</taxon>
        <taxon>Pseudomonadota</taxon>
        <taxon>Alphaproteobacteria</taxon>
        <taxon>Rhodospirillales</taxon>
        <taxon>Kiloniellaceae</taxon>
        <taxon>Kiloniella</taxon>
    </lineage>
</organism>
<dbReference type="InterPro" id="IPR003661">
    <property type="entry name" value="HisK_dim/P_dom"/>
</dbReference>
<feature type="domain" description="Histidine kinase" evidence="13">
    <location>
        <begin position="261"/>
        <end position="474"/>
    </location>
</feature>
<dbReference type="SMART" id="SM00388">
    <property type="entry name" value="HisKA"/>
    <property type="match status" value="1"/>
</dbReference>
<evidence type="ECO:0000256" key="1">
    <source>
        <dbReference type="ARBA" id="ARBA00000085"/>
    </source>
</evidence>
<protein>
    <recommendedName>
        <fullName evidence="3">histidine kinase</fullName>
        <ecNumber evidence="3">2.7.13.3</ecNumber>
    </recommendedName>
</protein>
<gene>
    <name evidence="14" type="ORF">ACFSKO_17345</name>
</gene>
<dbReference type="CDD" id="cd00082">
    <property type="entry name" value="HisKA"/>
    <property type="match status" value="1"/>
</dbReference>
<dbReference type="Proteomes" id="UP001597294">
    <property type="component" value="Unassembled WGS sequence"/>
</dbReference>
<keyword evidence="9 14" id="KW-0067">ATP-binding</keyword>
<keyword evidence="5" id="KW-0808">Transferase</keyword>
<dbReference type="PROSITE" id="PS50109">
    <property type="entry name" value="HIS_KIN"/>
    <property type="match status" value="1"/>
</dbReference>
<evidence type="ECO:0000256" key="11">
    <source>
        <dbReference type="ARBA" id="ARBA00023012"/>
    </source>
</evidence>
<dbReference type="Gene3D" id="1.10.287.130">
    <property type="match status" value="1"/>
</dbReference>
<evidence type="ECO:0000313" key="14">
    <source>
        <dbReference type="EMBL" id="MFD2207394.1"/>
    </source>
</evidence>
<evidence type="ECO:0000256" key="7">
    <source>
        <dbReference type="ARBA" id="ARBA00022741"/>
    </source>
</evidence>
<name>A0ABW5BP30_9PROT</name>
<keyword evidence="12" id="KW-0472">Membrane</keyword>
<dbReference type="Gene3D" id="3.30.565.10">
    <property type="entry name" value="Histidine kinase-like ATPase, C-terminal domain"/>
    <property type="match status" value="1"/>
</dbReference>
<evidence type="ECO:0000256" key="9">
    <source>
        <dbReference type="ARBA" id="ARBA00022840"/>
    </source>
</evidence>
<evidence type="ECO:0000313" key="15">
    <source>
        <dbReference type="Proteomes" id="UP001597294"/>
    </source>
</evidence>